<sequence length="1249" mass="132039">MQNFTLRIRGTKLFLLSFVLFMGGLSMHGQQAGCPTAANTDQNQTFCYLQTVGEIETDGTTVYRTQDSENPIPSNELLENGATYFVGNADGDCTSRIAVTTTVNSAPAPVSGYGTTFSPTLGSSADSFDVDDLISTLVDDNPGMTLVVFADQYDTNSLPGNTTLIAENSYWVGQTGNVCPSERLAIRYDPIIAEAPTGDAQQTFCPEATVADLVANGTSANTQAIRWYSTATSNPALDDDVILVDGETYYATQVINNVGSPLPPTESEDRFEVTVTVIEPVNAGDDNTAALCSIEAALDLSTLISVDADTDGTFTLNGTDLNGQFDPSNYADGDYTVIYSVEDECTSDEATFTITVTEQPDAPVIADVEFCETDNATVADLGTDANVSIYDDAALTTELTPSTVLQDGTYFAVANDGSCTSETTDFEVTISEQPDAPIIASQTFCENDNATVADLGTDATVAVYDDAALTTELEPTTPLATGTYYAVATNGSCVSDDTEFDVTITPAATPEAGDDNSFDVCINDTIELTDYLSSDAITTGTFAGNGVSGTQFSVSTAGDYTITYTVNSTNSCITSGSDSATFTITVNTPADANAGEDMDFDACVNESIDLVAYLSDDAITSGEFTGDGVTDGMFMATTAGNYTVTYTIDEDDSCVNAGTSDSATFTITVNTPADANAGEDMDFDACVNESIDLVAYLSDDAITSGEFTGDGVTDGMFMATTAGNYTVTYTIDEDDSCVNAGTSDSATFTITVNTLADANAGEDIEFTSCVDQTIDLFTYLSEDALTSGDFTGDGVTDGMFTATEAGAYTVTYTVDEGDPCVNTGTSDSASFTINVFSTDSIGEIQDQTFCSNVETDLYSILEDGVNNTGTFEGYANGLFNETTPGDYEITYSLDETAPCVDGPLSTTFTVTVLETVTAGENMTVVVCANDETIILADYLSADATNGGNFTNENNATVTEFDPSAAGDFIFTYTVTTINECGNENATLTITVNELPDAPSVTDLSFCAIDGATVADLAVTGNGVTYYSEAEAEDEDMLDATDVLTSGTYYATQMNASGCESETAAINVTVNDPETPVIDDSDFQICEFDERTISYLTDGITSGGEITWYDSEEGGQALSEGLLLEDGMTYYASTFDSATGCESAIRRAYTVNFTDCELIFQEGISPNGDGMNDTFDIQYLADEYPNYVIEIYNRWGNMVYKGNTSTPNWDGTSTESSVGDNVLPVGVYFYVIEFNDGATPAKQGRVYLSR</sequence>
<keyword evidence="1" id="KW-0732">Signal</keyword>
<protein>
    <submittedName>
        <fullName evidence="3">Gliding motility-associated C-terminal domain-containing protein</fullName>
    </submittedName>
</protein>
<feature type="chain" id="PRO_5047460367" evidence="1">
    <location>
        <begin position="33"/>
        <end position="1249"/>
    </location>
</feature>
<name>A0ABV8H5G8_9FLAO</name>
<dbReference type="Proteomes" id="UP001595793">
    <property type="component" value="Unassembled WGS sequence"/>
</dbReference>
<reference evidence="4" key="1">
    <citation type="journal article" date="2019" name="Int. J. Syst. Evol. Microbiol.">
        <title>The Global Catalogue of Microorganisms (GCM) 10K type strain sequencing project: providing services to taxonomists for standard genome sequencing and annotation.</title>
        <authorList>
            <consortium name="The Broad Institute Genomics Platform"/>
            <consortium name="The Broad Institute Genome Sequencing Center for Infectious Disease"/>
            <person name="Wu L."/>
            <person name="Ma J."/>
        </authorList>
    </citation>
    <scope>NUCLEOTIDE SEQUENCE [LARGE SCALE GENOMIC DNA]</scope>
    <source>
        <strain evidence="4">CECT 9128</strain>
    </source>
</reference>
<evidence type="ECO:0000313" key="4">
    <source>
        <dbReference type="Proteomes" id="UP001595793"/>
    </source>
</evidence>
<evidence type="ECO:0000259" key="2">
    <source>
        <dbReference type="Pfam" id="PF19081"/>
    </source>
</evidence>
<dbReference type="InterPro" id="IPR044023">
    <property type="entry name" value="Ig_7"/>
</dbReference>
<comment type="caution">
    <text evidence="3">The sequence shown here is derived from an EMBL/GenBank/DDBJ whole genome shotgun (WGS) entry which is preliminary data.</text>
</comment>
<dbReference type="NCBIfam" id="TIGR04131">
    <property type="entry name" value="Bac_Flav_CTERM"/>
    <property type="match status" value="1"/>
</dbReference>
<dbReference type="Pfam" id="PF13585">
    <property type="entry name" value="CHU_C"/>
    <property type="match status" value="1"/>
</dbReference>
<keyword evidence="4" id="KW-1185">Reference proteome</keyword>
<dbReference type="EMBL" id="JBHSAS010000004">
    <property type="protein sequence ID" value="MFC4026112.1"/>
    <property type="molecule type" value="Genomic_DNA"/>
</dbReference>
<feature type="signal peptide" evidence="1">
    <location>
        <begin position="1"/>
        <end position="32"/>
    </location>
</feature>
<dbReference type="InterPro" id="IPR026341">
    <property type="entry name" value="T9SS_type_B"/>
</dbReference>
<evidence type="ECO:0000313" key="3">
    <source>
        <dbReference type="EMBL" id="MFC4026112.1"/>
    </source>
</evidence>
<accession>A0ABV8H5G8</accession>
<dbReference type="Pfam" id="PF19081">
    <property type="entry name" value="Ig_7"/>
    <property type="match status" value="1"/>
</dbReference>
<gene>
    <name evidence="3" type="ORF">ACFOS1_01730</name>
</gene>
<organism evidence="3 4">
    <name type="scientific">Zunongwangia endophytica</name>
    <dbReference type="NCBI Taxonomy" id="1808945"/>
    <lineage>
        <taxon>Bacteria</taxon>
        <taxon>Pseudomonadati</taxon>
        <taxon>Bacteroidota</taxon>
        <taxon>Flavobacteriia</taxon>
        <taxon>Flavobacteriales</taxon>
        <taxon>Flavobacteriaceae</taxon>
        <taxon>Zunongwangia</taxon>
    </lineage>
</organism>
<dbReference type="RefSeq" id="WP_386270312.1">
    <property type="nucleotide sequence ID" value="NZ_JBHSAS010000004.1"/>
</dbReference>
<proteinExistence type="predicted"/>
<evidence type="ECO:0000256" key="1">
    <source>
        <dbReference type="SAM" id="SignalP"/>
    </source>
</evidence>
<feature type="domain" description="Ig-like" evidence="2">
    <location>
        <begin position="1072"/>
        <end position="1151"/>
    </location>
</feature>